<evidence type="ECO:0000313" key="3">
    <source>
        <dbReference type="Proteomes" id="UP000075737"/>
    </source>
</evidence>
<dbReference type="SMART" id="SM01325">
    <property type="entry name" value="DUF3160"/>
    <property type="match status" value="1"/>
</dbReference>
<dbReference type="STRING" id="520767.ATZ99_15670"/>
<dbReference type="Pfam" id="PF11369">
    <property type="entry name" value="DUF3160"/>
    <property type="match status" value="1"/>
</dbReference>
<dbReference type="RefSeq" id="WP_068748685.1">
    <property type="nucleotide sequence ID" value="NZ_LOHZ01000033.1"/>
</dbReference>
<keyword evidence="3" id="KW-1185">Reference proteome</keyword>
<dbReference type="AlphaFoldDB" id="A0A161PU12"/>
<dbReference type="EMBL" id="LOHZ01000033">
    <property type="protein sequence ID" value="KYO65531.1"/>
    <property type="molecule type" value="Genomic_DNA"/>
</dbReference>
<dbReference type="PATRIC" id="fig|520767.4.peg.1676"/>
<reference evidence="2" key="1">
    <citation type="submission" date="2015-12" db="EMBL/GenBank/DDBJ databases">
        <title>Draft genome of Thermovenabulum gondwanense isolated from a red thermophilic microbial mat colonisisng an outflow channel of a bore well.</title>
        <authorList>
            <person name="Patel B.K."/>
        </authorList>
    </citation>
    <scope>NUCLEOTIDE SEQUENCE [LARGE SCALE GENOMIC DNA]</scope>
    <source>
        <strain evidence="2">R270</strain>
    </source>
</reference>
<dbReference type="InterPro" id="IPR022601">
    <property type="entry name" value="DUF3160"/>
</dbReference>
<dbReference type="OrthoDB" id="353549at2"/>
<protein>
    <recommendedName>
        <fullName evidence="4">DUF3160 domain-containing protein</fullName>
    </recommendedName>
</protein>
<organism evidence="2 3">
    <name type="scientific">Thermovenabulum gondwanense</name>
    <dbReference type="NCBI Taxonomy" id="520767"/>
    <lineage>
        <taxon>Bacteria</taxon>
        <taxon>Bacillati</taxon>
        <taxon>Bacillota</taxon>
        <taxon>Clostridia</taxon>
        <taxon>Thermosediminibacterales</taxon>
        <taxon>Thermosediminibacteraceae</taxon>
        <taxon>Thermovenabulum</taxon>
    </lineage>
</organism>
<comment type="caution">
    <text evidence="2">The sequence shown here is derived from an EMBL/GenBank/DDBJ whole genome shotgun (WGS) entry which is preliminary data.</text>
</comment>
<feature type="signal peptide" evidence="1">
    <location>
        <begin position="1"/>
        <end position="21"/>
    </location>
</feature>
<dbReference type="PROSITE" id="PS51257">
    <property type="entry name" value="PROKAR_LIPOPROTEIN"/>
    <property type="match status" value="1"/>
</dbReference>
<name>A0A161PU12_9FIRM</name>
<accession>A0A161PU12</accession>
<evidence type="ECO:0000313" key="2">
    <source>
        <dbReference type="EMBL" id="KYO65531.1"/>
    </source>
</evidence>
<evidence type="ECO:0008006" key="4">
    <source>
        <dbReference type="Google" id="ProtNLM"/>
    </source>
</evidence>
<evidence type="ECO:0000256" key="1">
    <source>
        <dbReference type="SAM" id="SignalP"/>
    </source>
</evidence>
<feature type="chain" id="PRO_5039352259" description="DUF3160 domain-containing protein" evidence="1">
    <location>
        <begin position="22"/>
        <end position="723"/>
    </location>
</feature>
<keyword evidence="1" id="KW-0732">Signal</keyword>
<gene>
    <name evidence="2" type="ORF">ATZ99_15670</name>
</gene>
<dbReference type="Proteomes" id="UP000075737">
    <property type="component" value="Unassembled WGS sequence"/>
</dbReference>
<proteinExistence type="predicted"/>
<sequence length="723" mass="84254">MFGKKFIILILCLMLVFSGCAKQNVENNINSESNRVEYKVNFTAEAERKSINVPFEPAKFDTMVKPYKVREDLSNVVNLKQFGEFTKEQKELLYKNGFFVSPSEEEQLFYVYEKNEYKNIPSFITTDSVLHVYHIFYDYSLRVLENEKLLPVLEELTENMLKKSIYLYNTLKNENLKNIQLKNIAFFAVAQLALEKELTEEIPEKAKEMALKEFDLIKKQEGFAKSNIFPFELDYSQYVPRGHYTRSDDLKRYFKSLMWYGQAPFPFYDNEGKRTVEQTLQALLITYSVFLQKEGENDIKLWESLYTPTYFYVGLADDLNIYHYRDLLLKVYGEKPDIEKLDDNDKIERVYKEAEKLPEPLIKPKYTSVSTPASKQFRFLGQRYVPDAEIIQEMVEPIIRPIPSGLDVMAALGSNRAYDIQVSINKEQEKWPGYIDALKKIKEKFDGIKEERWKSNFYFGWIWTLKGLLKEYGEGYPSFMRNTAWLDKSLSTALGSWAQLKHDTVLYGKQSGAEMGGGEELTDIKAYVEPNIEVYDKLLWLTRFSRINLKERGLLDAAVESKMEIFEDLLQFLINCSMKELRDEELTEDEYYRLQLFGGTLESLTASFAGDGLRWFEITSETDKNMATIADIHTIAPNQFSKGGYFEVGVGPAYEIYVVVPISGKLYLTRGAVFSYFEFVSNKRLTDEEWQKILKEGKTPEKPAWMSSFFSKDKKVIPDDNRL</sequence>